<dbReference type="InterPro" id="IPR043917">
    <property type="entry name" value="DUF5753"/>
</dbReference>
<dbReference type="Proteomes" id="UP001602058">
    <property type="component" value="Unassembled WGS sequence"/>
</dbReference>
<feature type="domain" description="DUF5753" evidence="1">
    <location>
        <begin position="32"/>
        <end position="185"/>
    </location>
</feature>
<reference evidence="2 3" key="1">
    <citation type="submission" date="2024-10" db="EMBL/GenBank/DDBJ databases">
        <title>The Natural Products Discovery Center: Release of the First 8490 Sequenced Strains for Exploring Actinobacteria Biosynthetic Diversity.</title>
        <authorList>
            <person name="Kalkreuter E."/>
            <person name="Kautsar S.A."/>
            <person name="Yang D."/>
            <person name="Bader C.D."/>
            <person name="Teijaro C.N."/>
            <person name="Fluegel L."/>
            <person name="Davis C.M."/>
            <person name="Simpson J.R."/>
            <person name="Lauterbach L."/>
            <person name="Steele A.D."/>
            <person name="Gui C."/>
            <person name="Meng S."/>
            <person name="Li G."/>
            <person name="Viehrig K."/>
            <person name="Ye F."/>
            <person name="Su P."/>
            <person name="Kiefer A.F."/>
            <person name="Nichols A."/>
            <person name="Cepeda A.J."/>
            <person name="Yan W."/>
            <person name="Fan B."/>
            <person name="Jiang Y."/>
            <person name="Adhikari A."/>
            <person name="Zheng C.-J."/>
            <person name="Schuster L."/>
            <person name="Cowan T.M."/>
            <person name="Smanski M.J."/>
            <person name="Chevrette M.G."/>
            <person name="De Carvalho L.P.S."/>
            <person name="Shen B."/>
        </authorList>
    </citation>
    <scope>NUCLEOTIDE SEQUENCE [LARGE SCALE GENOMIC DNA]</scope>
    <source>
        <strain evidence="2 3">NPDC001390</strain>
    </source>
</reference>
<dbReference type="Pfam" id="PF19054">
    <property type="entry name" value="DUF5753"/>
    <property type="match status" value="1"/>
</dbReference>
<sequence>MTTNLASETRMRPANLIDTRTRLAAGRPQLTAPGIQVYASTLVPGPLQVYGYRAAVRSYPLARECGHFEADLPSGIPAAFVLEESVLHHQIGGPDIMSAQVRHVIQLLSADSGISVTVIPLHSARTARQLPMEPFVIINGHKVVLPVAPVPIRIDRRDVVHRYSTAFFRLRQAALTGSVAHEYLTRRLTAAAPAANERDEEATRAVATYSEPEHVNCAGKDRTA</sequence>
<dbReference type="EMBL" id="JBIAWJ010000001">
    <property type="protein sequence ID" value="MFF4520466.1"/>
    <property type="molecule type" value="Genomic_DNA"/>
</dbReference>
<keyword evidence="3" id="KW-1185">Reference proteome</keyword>
<name>A0ABW6UAK0_9ACTN</name>
<proteinExistence type="predicted"/>
<accession>A0ABW6UAK0</accession>
<evidence type="ECO:0000259" key="1">
    <source>
        <dbReference type="Pfam" id="PF19054"/>
    </source>
</evidence>
<dbReference type="RefSeq" id="WP_387883128.1">
    <property type="nucleotide sequence ID" value="NZ_JBIAWJ010000001.1"/>
</dbReference>
<protein>
    <submittedName>
        <fullName evidence="2">Scr1 family TA system antitoxin-like transcriptional regulator</fullName>
    </submittedName>
</protein>
<evidence type="ECO:0000313" key="3">
    <source>
        <dbReference type="Proteomes" id="UP001602058"/>
    </source>
</evidence>
<comment type="caution">
    <text evidence="2">The sequence shown here is derived from an EMBL/GenBank/DDBJ whole genome shotgun (WGS) entry which is preliminary data.</text>
</comment>
<evidence type="ECO:0000313" key="2">
    <source>
        <dbReference type="EMBL" id="MFF4520466.1"/>
    </source>
</evidence>
<gene>
    <name evidence="2" type="ORF">ACFY1D_03185</name>
</gene>
<organism evidence="2 3">
    <name type="scientific">Streptomyces bluensis</name>
    <dbReference type="NCBI Taxonomy" id="33897"/>
    <lineage>
        <taxon>Bacteria</taxon>
        <taxon>Bacillati</taxon>
        <taxon>Actinomycetota</taxon>
        <taxon>Actinomycetes</taxon>
        <taxon>Kitasatosporales</taxon>
        <taxon>Streptomycetaceae</taxon>
        <taxon>Streptomyces</taxon>
    </lineage>
</organism>